<dbReference type="AlphaFoldDB" id="A0A1H9W0E8"/>
<keyword evidence="4" id="KW-1185">Reference proteome</keyword>
<dbReference type="Proteomes" id="UP000199503">
    <property type="component" value="Unassembled WGS sequence"/>
</dbReference>
<name>A0A1H9W0E8_9PSEU</name>
<accession>A0A1H9W0E8</accession>
<dbReference type="PROSITE" id="PS51257">
    <property type="entry name" value="PROKAR_LIPOPROTEIN"/>
    <property type="match status" value="1"/>
</dbReference>
<dbReference type="RefSeq" id="WP_089924042.1">
    <property type="nucleotide sequence ID" value="NZ_FOFV01000020.1"/>
</dbReference>
<evidence type="ECO:0008006" key="5">
    <source>
        <dbReference type="Google" id="ProtNLM"/>
    </source>
</evidence>
<reference evidence="4" key="1">
    <citation type="submission" date="2016-10" db="EMBL/GenBank/DDBJ databases">
        <authorList>
            <person name="Varghese N."/>
            <person name="Submissions S."/>
        </authorList>
    </citation>
    <scope>NUCLEOTIDE SEQUENCE [LARGE SCALE GENOMIC DNA]</scope>
    <source>
        <strain evidence="4">DSM 44437</strain>
    </source>
</reference>
<feature type="region of interest" description="Disordered" evidence="1">
    <location>
        <begin position="24"/>
        <end position="83"/>
    </location>
</feature>
<feature type="signal peptide" evidence="2">
    <location>
        <begin position="1"/>
        <end position="25"/>
    </location>
</feature>
<evidence type="ECO:0000313" key="4">
    <source>
        <dbReference type="Proteomes" id="UP000199503"/>
    </source>
</evidence>
<protein>
    <recommendedName>
        <fullName evidence="5">META domain-containing protein</fullName>
    </recommendedName>
</protein>
<feature type="compositionally biased region" description="Pro residues" evidence="1">
    <location>
        <begin position="47"/>
        <end position="62"/>
    </location>
</feature>
<feature type="compositionally biased region" description="Low complexity" evidence="1">
    <location>
        <begin position="35"/>
        <end position="46"/>
    </location>
</feature>
<keyword evidence="2" id="KW-0732">Signal</keyword>
<gene>
    <name evidence="3" type="ORF">SAMN04488000_12044</name>
</gene>
<dbReference type="EMBL" id="FOFV01000020">
    <property type="protein sequence ID" value="SES27430.1"/>
    <property type="molecule type" value="Genomic_DNA"/>
</dbReference>
<evidence type="ECO:0000256" key="1">
    <source>
        <dbReference type="SAM" id="MobiDB-lite"/>
    </source>
</evidence>
<feature type="chain" id="PRO_5011588573" description="META domain-containing protein" evidence="2">
    <location>
        <begin position="26"/>
        <end position="160"/>
    </location>
</feature>
<organism evidence="3 4">
    <name type="scientific">Lentzea albida</name>
    <dbReference type="NCBI Taxonomy" id="65499"/>
    <lineage>
        <taxon>Bacteria</taxon>
        <taxon>Bacillati</taxon>
        <taxon>Actinomycetota</taxon>
        <taxon>Actinomycetes</taxon>
        <taxon>Pseudonocardiales</taxon>
        <taxon>Pseudonocardiaceae</taxon>
        <taxon>Lentzea</taxon>
    </lineage>
</organism>
<proteinExistence type="predicted"/>
<dbReference type="OrthoDB" id="3629194at2"/>
<dbReference type="STRING" id="65499.SAMN04488000_12044"/>
<evidence type="ECO:0000256" key="2">
    <source>
        <dbReference type="SAM" id="SignalP"/>
    </source>
</evidence>
<evidence type="ECO:0000313" key="3">
    <source>
        <dbReference type="EMBL" id="SES27430.1"/>
    </source>
</evidence>
<sequence length="160" mass="16310">MRHIGTVVGTGVLLLAISACGSAQNAAPGAGGGETLPTATSSSEAPPEAPPNASPGEVPPDGKPVTKLDTNALPEDQPRTVWTVGDGKTVGVIGQEGGCGKASASVLEQSASAVKIELLETTPLTKQMCTMDIRFPPLTVQLSEPLGERTVVLTSRQEQK</sequence>